<evidence type="ECO:0000313" key="3">
    <source>
        <dbReference type="Proteomes" id="UP000451471"/>
    </source>
</evidence>
<keyword evidence="1" id="KW-0472">Membrane</keyword>
<accession>A0A6B0GJA3</accession>
<feature type="transmembrane region" description="Helical" evidence="1">
    <location>
        <begin position="105"/>
        <end position="122"/>
    </location>
</feature>
<keyword evidence="3" id="KW-1185">Reference proteome</keyword>
<reference evidence="2 3" key="1">
    <citation type="submission" date="2019-12" db="EMBL/GenBank/DDBJ databases">
        <title>Halocatena pleomorpha gen. nov. sp. nov., an extremely halophilic archaeon of family Halobacteriaceae isolated from saltpan soil.</title>
        <authorList>
            <person name="Pal Y."/>
            <person name="Verma A."/>
            <person name="Krishnamurthi S."/>
            <person name="Kumar P."/>
        </authorList>
    </citation>
    <scope>NUCLEOTIDE SEQUENCE [LARGE SCALE GENOMIC DNA]</scope>
    <source>
        <strain evidence="2 3">JCM 16495</strain>
    </source>
</reference>
<evidence type="ECO:0000256" key="1">
    <source>
        <dbReference type="SAM" id="Phobius"/>
    </source>
</evidence>
<dbReference type="Proteomes" id="UP000451471">
    <property type="component" value="Unassembled WGS sequence"/>
</dbReference>
<organism evidence="2 3">
    <name type="scientific">Halomarina oriensis</name>
    <dbReference type="NCBI Taxonomy" id="671145"/>
    <lineage>
        <taxon>Archaea</taxon>
        <taxon>Methanobacteriati</taxon>
        <taxon>Methanobacteriota</taxon>
        <taxon>Stenosarchaea group</taxon>
        <taxon>Halobacteria</taxon>
        <taxon>Halobacteriales</taxon>
        <taxon>Natronomonadaceae</taxon>
        <taxon>Halomarina</taxon>
    </lineage>
</organism>
<feature type="transmembrane region" description="Helical" evidence="1">
    <location>
        <begin position="47"/>
        <end position="65"/>
    </location>
</feature>
<proteinExistence type="predicted"/>
<evidence type="ECO:0008006" key="4">
    <source>
        <dbReference type="Google" id="ProtNLM"/>
    </source>
</evidence>
<name>A0A6B0GJA3_9EURY</name>
<comment type="caution">
    <text evidence="2">The sequence shown here is derived from an EMBL/GenBank/DDBJ whole genome shotgun (WGS) entry which is preliminary data.</text>
</comment>
<feature type="transmembrane region" description="Helical" evidence="1">
    <location>
        <begin position="134"/>
        <end position="158"/>
    </location>
</feature>
<dbReference type="RefSeq" id="WP_158203250.1">
    <property type="nucleotide sequence ID" value="NZ_WSZK01000008.1"/>
</dbReference>
<dbReference type="AlphaFoldDB" id="A0A6B0GJA3"/>
<evidence type="ECO:0000313" key="2">
    <source>
        <dbReference type="EMBL" id="MWG33519.1"/>
    </source>
</evidence>
<sequence length="186" mass="19591">MKDVESPGGYEPYRRYPVGGMSVDFAAIGIALLLWQGLGIESLFGDLAVAELIAVLFVAGPVVVAHEGTHYLAGRAQGLTPTVHWGLPTPYAVPLRQHVRRGQNLVVLLAPTVVLSGGALVVGSQVASPLVQSVCGFVVLVNTACAAGDLVGAVWLAWQPPGTVVYLDTAQEGAHELYARPESRRE</sequence>
<keyword evidence="1" id="KW-0812">Transmembrane</keyword>
<keyword evidence="1" id="KW-1133">Transmembrane helix</keyword>
<gene>
    <name evidence="2" type="ORF">GQS65_03270</name>
</gene>
<dbReference type="InterPro" id="IPR021683">
    <property type="entry name" value="DUF3267"/>
</dbReference>
<dbReference type="Pfam" id="PF11667">
    <property type="entry name" value="DUF3267"/>
    <property type="match status" value="1"/>
</dbReference>
<protein>
    <recommendedName>
        <fullName evidence="4">DUF3267 domain-containing protein</fullName>
    </recommendedName>
</protein>
<feature type="transmembrane region" description="Helical" evidence="1">
    <location>
        <begin position="16"/>
        <end position="35"/>
    </location>
</feature>
<dbReference type="EMBL" id="WSZK01000008">
    <property type="protein sequence ID" value="MWG33519.1"/>
    <property type="molecule type" value="Genomic_DNA"/>
</dbReference>